<dbReference type="InterPro" id="IPR025737">
    <property type="entry name" value="FApF"/>
</dbReference>
<sequence length="364" mass="37823">MLQTSAYCLSLAAITCLASMAAHAGEDFQVRYNIAGSIGGEMFTPPDAAGLAVGVAETYIDIRKVTGNDGNTLTKPIPGGAIPLPSPTPVTAYPTYGANTAQIPASGTFKLFNLGVGYITNADYGGGRFAFGGVLPYGVKSQSVRANAATPAVQANPAVPAAAQQAIASQFGATYQSNLAGEAASSSGDVSGIGDLELQGGWLYTTEQLRVLLGASLVIPTGRYNASPAPDIGTGHFYTLRPSVQVAYLPTPDIAFAAKATLGLNTKNRDNDLRSGNWIGLEGAAAYKTGIGVFGLHTVFVQQYQDDANNPWGPSRYRSLNAGAFYTAMVPGIDAALTLQYMATTSSRNAKVGSMTQIRLIKLF</sequence>
<proteinExistence type="predicted"/>
<name>A0A643FT49_9BURK</name>
<evidence type="ECO:0000313" key="2">
    <source>
        <dbReference type="Proteomes" id="UP000397656"/>
    </source>
</evidence>
<protein>
    <submittedName>
        <fullName evidence="1">Transporter</fullName>
    </submittedName>
</protein>
<dbReference type="Proteomes" id="UP000397656">
    <property type="component" value="Chromosome 2"/>
</dbReference>
<reference evidence="1 2" key="1">
    <citation type="submission" date="2020-10" db="EMBL/GenBank/DDBJ databases">
        <title>Complete genome sequence of Cupriavidus basilensis CCUG 49340T.</title>
        <authorList>
            <person name="Salva-Serra F."/>
            <person name="Donoso R.A."/>
            <person name="Cho K.H."/>
            <person name="Yoo J.A."/>
            <person name="Lee K."/>
            <person name="Yoon S.-H."/>
            <person name="Perez-Pantoja D."/>
            <person name="Moore E.R.B."/>
        </authorList>
    </citation>
    <scope>NUCLEOTIDE SEQUENCE [LARGE SCALE GENOMIC DNA]</scope>
    <source>
        <strain evidence="2">CCUG 49340</strain>
    </source>
</reference>
<accession>A0A643FT49</accession>
<evidence type="ECO:0000313" key="1">
    <source>
        <dbReference type="EMBL" id="QOT79418.1"/>
    </source>
</evidence>
<dbReference type="EMBL" id="CP062804">
    <property type="protein sequence ID" value="QOT79418.1"/>
    <property type="molecule type" value="Genomic_DNA"/>
</dbReference>
<organism evidence="1 2">
    <name type="scientific">Cupriavidus basilensis</name>
    <dbReference type="NCBI Taxonomy" id="68895"/>
    <lineage>
        <taxon>Bacteria</taxon>
        <taxon>Pseudomonadati</taxon>
        <taxon>Pseudomonadota</taxon>
        <taxon>Betaproteobacteria</taxon>
        <taxon>Burkholderiales</taxon>
        <taxon>Burkholderiaceae</taxon>
        <taxon>Cupriavidus</taxon>
    </lineage>
</organism>
<dbReference type="Pfam" id="PF13557">
    <property type="entry name" value="Phenol_MetA_deg"/>
    <property type="match status" value="1"/>
</dbReference>
<dbReference type="AlphaFoldDB" id="A0A643FT49"/>
<dbReference type="RefSeq" id="WP_150986677.1">
    <property type="nucleotide sequence ID" value="NZ_CP062804.1"/>
</dbReference>
<gene>
    <name evidence="1" type="ORF">F7R26_032350</name>
</gene>
<dbReference type="GeneID" id="98405658"/>